<dbReference type="NCBIfam" id="TIGR03853">
    <property type="entry name" value="matur_matur"/>
    <property type="match status" value="1"/>
</dbReference>
<proteinExistence type="predicted"/>
<comment type="caution">
    <text evidence="1">The sequence shown here is derived from an EMBL/GenBank/DDBJ whole genome shotgun (WGS) entry which is preliminary data.</text>
</comment>
<dbReference type="AlphaFoldDB" id="A0A7H4P180"/>
<evidence type="ECO:0000313" key="1">
    <source>
        <dbReference type="EMBL" id="STW06195.1"/>
    </source>
</evidence>
<dbReference type="Pfam" id="PF10678">
    <property type="entry name" value="DUF2492"/>
    <property type="match status" value="1"/>
</dbReference>
<dbReference type="EMBL" id="UGMX01000002">
    <property type="protein sequence ID" value="STW06195.1"/>
    <property type="molecule type" value="Genomic_DNA"/>
</dbReference>
<evidence type="ECO:0000313" key="2">
    <source>
        <dbReference type="Proteomes" id="UP000254571"/>
    </source>
</evidence>
<reference evidence="1 2" key="1">
    <citation type="submission" date="2018-06" db="EMBL/GenBank/DDBJ databases">
        <authorList>
            <consortium name="Pathogen Informatics"/>
            <person name="Doyle S."/>
        </authorList>
    </citation>
    <scope>NUCLEOTIDE SEQUENCE [LARGE SCALE GENOMIC DNA]</scope>
    <source>
        <strain evidence="1 2">NCTC9149</strain>
    </source>
</reference>
<name>A0A7H4P180_9ENTR</name>
<sequence>MRVTDSVMISLQFQKGALKLRWRNNLLLRLVYSSGFTGGVMPSIHGHEVLQMMISSGESYTVATLEAAIIARFGKEARFHTCSAENLSAAELVAFLQKKGKFIAVDEGFNTHESKICRH</sequence>
<accession>A0A7H4P180</accession>
<dbReference type="InterPro" id="IPR019620">
    <property type="entry name" value="Metal-bd_prot_put"/>
</dbReference>
<protein>
    <submittedName>
        <fullName evidence="1">Putative metal-binding protein</fullName>
    </submittedName>
</protein>
<dbReference type="Proteomes" id="UP000254571">
    <property type="component" value="Unassembled WGS sequence"/>
</dbReference>
<gene>
    <name evidence="1" type="ORF">NCTC9149_02605</name>
</gene>
<organism evidence="1 2">
    <name type="scientific">Klebsiella grimontii</name>
    <dbReference type="NCBI Taxonomy" id="2058152"/>
    <lineage>
        <taxon>Bacteria</taxon>
        <taxon>Pseudomonadati</taxon>
        <taxon>Pseudomonadota</taxon>
        <taxon>Gammaproteobacteria</taxon>
        <taxon>Enterobacterales</taxon>
        <taxon>Enterobacteriaceae</taxon>
        <taxon>Klebsiella/Raoultella group</taxon>
        <taxon>Klebsiella</taxon>
    </lineage>
</organism>